<protein>
    <submittedName>
        <fullName evidence="2">Ribosomal protein L11 methyltransferase</fullName>
    </submittedName>
</protein>
<reference evidence="1 3" key="2">
    <citation type="journal article" date="2017" name="BMC Genomics">
        <title>Genomic analysis of methanogenic archaea reveals a shift towards energy conservation.</title>
        <authorList>
            <person name="Gilmore S.P."/>
            <person name="Henske J.K."/>
            <person name="Sexton J.A."/>
            <person name="Solomon K.V."/>
            <person name="Seppala S."/>
            <person name="Yoo J.I."/>
            <person name="Huyett L.M."/>
            <person name="Pressman A."/>
            <person name="Cogan J.Z."/>
            <person name="Kivenson V."/>
            <person name="Peng X."/>
            <person name="Tan Y."/>
            <person name="Valentine D.L."/>
            <person name="O'Malley M.A."/>
        </authorList>
    </citation>
    <scope>NUCLEOTIDE SEQUENCE [LARGE SCALE GENOMIC DNA]</scope>
    <source>
        <strain evidence="1 3">1R-7</strain>
    </source>
</reference>
<dbReference type="CDD" id="cd02440">
    <property type="entry name" value="AdoMet_MTases"/>
    <property type="match status" value="1"/>
</dbReference>
<sequence>MLYNYLKTNIKNMKCQCDENCIENLDELLKTIDEKYTPCKECSKKTFKKAMPLRKQIKLEKLTTQYERCPTCNKRHIDVVMAHVLKIMIENEQIIKTASIRKAAMPLITPAIELTQPPYLPERSLVIITPQIDLKTSQQIYEQVPEIKAVIKGDINQTLGIKDENTQKHNYQLMSGCPIRCDIQKTDKGYIPIYKDQSKLHIEYAKSNNEKIEQISQILTNYENPKIIDAMCGPGTLGIYALKNNAQKVLFNDINSDSTNTTQINLKINNITDNYEIMNENILDLPNLVDEKYDIGFIDAFPGIDVDKYVNCLKKICNEVIII</sequence>
<dbReference type="Pfam" id="PF06325">
    <property type="entry name" value="PrmA"/>
    <property type="match status" value="1"/>
</dbReference>
<keyword evidence="2" id="KW-0489">Methyltransferase</keyword>
<dbReference type="EMBL" id="LWMS01000048">
    <property type="protein sequence ID" value="PWL07531.1"/>
    <property type="molecule type" value="Genomic_DNA"/>
</dbReference>
<dbReference type="Proteomes" id="UP000217528">
    <property type="component" value="Unassembled WGS sequence"/>
</dbReference>
<keyword evidence="2" id="KW-0808">Transferase</keyword>
<evidence type="ECO:0000313" key="1">
    <source>
        <dbReference type="EMBL" id="PAV06719.1"/>
    </source>
</evidence>
<reference evidence="2 4" key="1">
    <citation type="submission" date="2016-04" db="EMBL/GenBank/DDBJ databases">
        <title>Genome sequence of Methanosphaera cuniculi DSM 4103.</title>
        <authorList>
            <person name="Poehlein A."/>
            <person name="Seedorf H."/>
            <person name="Daniel R."/>
        </authorList>
    </citation>
    <scope>NUCLEOTIDE SEQUENCE [LARGE SCALE GENOMIC DNA]</scope>
    <source>
        <strain evidence="2 4">DSM 4103</strain>
    </source>
</reference>
<dbReference type="GO" id="GO:0032259">
    <property type="term" value="P:methylation"/>
    <property type="evidence" value="ECO:0007669"/>
    <property type="project" value="UniProtKB-KW"/>
</dbReference>
<evidence type="ECO:0000313" key="3">
    <source>
        <dbReference type="Proteomes" id="UP000217528"/>
    </source>
</evidence>
<dbReference type="InterPro" id="IPR029063">
    <property type="entry name" value="SAM-dependent_MTases_sf"/>
</dbReference>
<dbReference type="SUPFAM" id="SSF53335">
    <property type="entry name" value="S-adenosyl-L-methionine-dependent methyltransferases"/>
    <property type="match status" value="1"/>
</dbReference>
<evidence type="ECO:0000313" key="4">
    <source>
        <dbReference type="Proteomes" id="UP000246004"/>
    </source>
</evidence>
<gene>
    <name evidence="2" type="primary">prmA_3</name>
    <name evidence="1" type="ORF">ASJ82_06085</name>
    <name evidence="2" type="ORF">MSCUN_16130</name>
</gene>
<proteinExistence type="predicted"/>
<dbReference type="GO" id="GO:0005840">
    <property type="term" value="C:ribosome"/>
    <property type="evidence" value="ECO:0007669"/>
    <property type="project" value="UniProtKB-KW"/>
</dbReference>
<evidence type="ECO:0000313" key="2">
    <source>
        <dbReference type="EMBL" id="PWL07531.1"/>
    </source>
</evidence>
<dbReference type="Gene3D" id="3.40.50.150">
    <property type="entry name" value="Vaccinia Virus protein VP39"/>
    <property type="match status" value="1"/>
</dbReference>
<keyword evidence="2" id="KW-0689">Ribosomal protein</keyword>
<keyword evidence="2" id="KW-0687">Ribonucleoprotein</keyword>
<dbReference type="GO" id="GO:0008168">
    <property type="term" value="F:methyltransferase activity"/>
    <property type="evidence" value="ECO:0007669"/>
    <property type="project" value="UniProtKB-KW"/>
</dbReference>
<dbReference type="AlphaFoldDB" id="A0A2A2HBB5"/>
<keyword evidence="3" id="KW-1185">Reference proteome</keyword>
<dbReference type="Proteomes" id="UP000246004">
    <property type="component" value="Unassembled WGS sequence"/>
</dbReference>
<dbReference type="EMBL" id="LMVN01000026">
    <property type="protein sequence ID" value="PAV06719.1"/>
    <property type="molecule type" value="Genomic_DNA"/>
</dbReference>
<accession>A0A2A2HBB5</accession>
<organism evidence="1 3">
    <name type="scientific">Methanosphaera cuniculi</name>
    <dbReference type="NCBI Taxonomy" id="1077256"/>
    <lineage>
        <taxon>Archaea</taxon>
        <taxon>Methanobacteriati</taxon>
        <taxon>Methanobacteriota</taxon>
        <taxon>Methanomada group</taxon>
        <taxon>Methanobacteria</taxon>
        <taxon>Methanobacteriales</taxon>
        <taxon>Methanobacteriaceae</taxon>
        <taxon>Methanosphaera</taxon>
    </lineage>
</organism>
<comment type="caution">
    <text evidence="1">The sequence shown here is derived from an EMBL/GenBank/DDBJ whole genome shotgun (WGS) entry which is preliminary data.</text>
</comment>
<name>A0A2A2HBB5_9EURY</name>